<dbReference type="PANTHER" id="PTHR33990">
    <property type="entry name" value="PROTEIN YJDN-RELATED"/>
    <property type="match status" value="1"/>
</dbReference>
<dbReference type="SUPFAM" id="SSF54593">
    <property type="entry name" value="Glyoxalase/Bleomycin resistance protein/Dihydroxybiphenyl dioxygenase"/>
    <property type="match status" value="1"/>
</dbReference>
<reference evidence="2 3" key="1">
    <citation type="submission" date="2018-09" db="EMBL/GenBank/DDBJ databases">
        <authorList>
            <person name="Zhu H."/>
        </authorList>
    </citation>
    <scope>NUCLEOTIDE SEQUENCE [LARGE SCALE GENOMIC DNA]</scope>
    <source>
        <strain evidence="2 3">K1S02-61</strain>
    </source>
</reference>
<dbReference type="Proteomes" id="UP000284006">
    <property type="component" value="Unassembled WGS sequence"/>
</dbReference>
<evidence type="ECO:0000313" key="2">
    <source>
        <dbReference type="EMBL" id="RJG08239.1"/>
    </source>
</evidence>
<dbReference type="AlphaFoldDB" id="A0A418X6X0"/>
<organism evidence="2 3">
    <name type="scientific">Massilia cavernae</name>
    <dbReference type="NCBI Taxonomy" id="2320864"/>
    <lineage>
        <taxon>Bacteria</taxon>
        <taxon>Pseudomonadati</taxon>
        <taxon>Pseudomonadota</taxon>
        <taxon>Betaproteobacteria</taxon>
        <taxon>Burkholderiales</taxon>
        <taxon>Oxalobacteraceae</taxon>
        <taxon>Telluria group</taxon>
        <taxon>Massilia</taxon>
    </lineage>
</organism>
<dbReference type="PANTHER" id="PTHR33990:SF2">
    <property type="entry name" value="PHNB-LIKE DOMAIN-CONTAINING PROTEIN"/>
    <property type="match status" value="1"/>
</dbReference>
<dbReference type="Pfam" id="PF06983">
    <property type="entry name" value="3-dmu-9_3-mt"/>
    <property type="match status" value="1"/>
</dbReference>
<comment type="caution">
    <text evidence="2">The sequence shown here is derived from an EMBL/GenBank/DDBJ whole genome shotgun (WGS) entry which is preliminary data.</text>
</comment>
<accession>A0A418X6X0</accession>
<gene>
    <name evidence="2" type="ORF">D3872_24910</name>
</gene>
<dbReference type="PIRSF" id="PIRSF021700">
    <property type="entry name" value="3_dmu_93_MTrfase"/>
    <property type="match status" value="1"/>
</dbReference>
<feature type="domain" description="PhnB-like" evidence="1">
    <location>
        <begin position="6"/>
        <end position="125"/>
    </location>
</feature>
<dbReference type="InterPro" id="IPR029068">
    <property type="entry name" value="Glyas_Bleomycin-R_OHBP_Dase"/>
</dbReference>
<dbReference type="OrthoDB" id="5293819at2"/>
<dbReference type="EMBL" id="QYUP01000200">
    <property type="protein sequence ID" value="RJG08239.1"/>
    <property type="molecule type" value="Genomic_DNA"/>
</dbReference>
<keyword evidence="3" id="KW-1185">Reference proteome</keyword>
<sequence>MPAFARISPCLWFDSQAEEAANYYTSIFPNSRITEVARYPAVGQEIHHQPAGAVMTVAFELDGTPFTALNGGPVFKFTEAVSFQIMCADQQEVDHYSTRLGEGGDPNAQQCGWVKDKFGLSWQVVPRVLLELTTSKDPGVAEKAFGAMLKMKKIDIAELERAVKA</sequence>
<evidence type="ECO:0000259" key="1">
    <source>
        <dbReference type="Pfam" id="PF06983"/>
    </source>
</evidence>
<proteinExistence type="predicted"/>
<protein>
    <submittedName>
        <fullName evidence="2">VOC family protein</fullName>
    </submittedName>
</protein>
<name>A0A418X6X0_9BURK</name>
<dbReference type="InterPro" id="IPR028973">
    <property type="entry name" value="PhnB-like"/>
</dbReference>
<dbReference type="InterPro" id="IPR009725">
    <property type="entry name" value="3_dmu_93_MTrfase"/>
</dbReference>
<dbReference type="CDD" id="cd06588">
    <property type="entry name" value="PhnB_like"/>
    <property type="match status" value="1"/>
</dbReference>
<dbReference type="RefSeq" id="WP_119813284.1">
    <property type="nucleotide sequence ID" value="NZ_QYUP01000200.1"/>
</dbReference>
<evidence type="ECO:0000313" key="3">
    <source>
        <dbReference type="Proteomes" id="UP000284006"/>
    </source>
</evidence>
<dbReference type="Gene3D" id="3.10.180.10">
    <property type="entry name" value="2,3-Dihydroxybiphenyl 1,2-Dioxygenase, domain 1"/>
    <property type="match status" value="1"/>
</dbReference>